<sequence length="52" mass="5426">MKSREKSADQTCVGTLTFFGESSSLKKVGTHFGSQNLSGDSCAGETGRIGNL</sequence>
<proteinExistence type="predicted"/>
<name>A0ABS2U9M6_9LEPT</name>
<evidence type="ECO:0000313" key="2">
    <source>
        <dbReference type="Proteomes" id="UP000724686"/>
    </source>
</evidence>
<comment type="caution">
    <text evidence="1">The sequence shown here is derived from an EMBL/GenBank/DDBJ whole genome shotgun (WGS) entry which is preliminary data.</text>
</comment>
<accession>A0ABS2U9M6</accession>
<gene>
    <name evidence="1" type="ORF">JWG45_07830</name>
</gene>
<dbReference type="Proteomes" id="UP000724686">
    <property type="component" value="Unassembled WGS sequence"/>
</dbReference>
<keyword evidence="2" id="KW-1185">Reference proteome</keyword>
<dbReference type="EMBL" id="JAFFPU010000030">
    <property type="protein sequence ID" value="MBM9577062.1"/>
    <property type="molecule type" value="Genomic_DNA"/>
</dbReference>
<organism evidence="1 2">
    <name type="scientific">Leptospira ainlahdjerensis</name>
    <dbReference type="NCBI Taxonomy" id="2810033"/>
    <lineage>
        <taxon>Bacteria</taxon>
        <taxon>Pseudomonadati</taxon>
        <taxon>Spirochaetota</taxon>
        <taxon>Spirochaetia</taxon>
        <taxon>Leptospirales</taxon>
        <taxon>Leptospiraceae</taxon>
        <taxon>Leptospira</taxon>
    </lineage>
</organism>
<dbReference type="RefSeq" id="WP_205279207.1">
    <property type="nucleotide sequence ID" value="NZ_JAFFPU010000030.1"/>
</dbReference>
<protein>
    <submittedName>
        <fullName evidence="1">Uncharacterized protein</fullName>
    </submittedName>
</protein>
<evidence type="ECO:0000313" key="1">
    <source>
        <dbReference type="EMBL" id="MBM9577062.1"/>
    </source>
</evidence>
<reference evidence="1 2" key="1">
    <citation type="submission" date="2021-02" db="EMBL/GenBank/DDBJ databases">
        <title>Leptospira ainlahdjerensis sp. nov., Leptospira ainazelensis sp. nov., Leptospira abararensis sp. nov. and Leptospira chreensis sp. nov., four new species isolated from water sources in Algeria.</title>
        <authorList>
            <person name="Amara Korba A."/>
            <person name="Kainiu M."/>
            <person name="Vincent A.T."/>
            <person name="Mariet J.-F."/>
            <person name="Veyrier F.J."/>
            <person name="Goarant C."/>
            <person name="Picardeau M."/>
        </authorList>
    </citation>
    <scope>NUCLEOTIDE SEQUENCE [LARGE SCALE GENOMIC DNA]</scope>
    <source>
        <strain evidence="1 2">201903070</strain>
    </source>
</reference>